<dbReference type="InterPro" id="IPR036188">
    <property type="entry name" value="FAD/NAD-bd_sf"/>
</dbReference>
<dbReference type="Proteomes" id="UP000838686">
    <property type="component" value="Unassembled WGS sequence"/>
</dbReference>
<dbReference type="PANTHER" id="PTHR48105">
    <property type="entry name" value="THIOREDOXIN REDUCTASE 1-RELATED-RELATED"/>
    <property type="match status" value="1"/>
</dbReference>
<gene>
    <name evidence="6" type="primary">trxB_2</name>
    <name evidence="6" type="ORF">PAECIP111893_02987</name>
</gene>
<organism evidence="6 7">
    <name type="scientific">Paenibacillus plantiphilus</name>
    <dbReference type="NCBI Taxonomy" id="2905650"/>
    <lineage>
        <taxon>Bacteria</taxon>
        <taxon>Bacillati</taxon>
        <taxon>Bacillota</taxon>
        <taxon>Bacilli</taxon>
        <taxon>Bacillales</taxon>
        <taxon>Paenibacillaceae</taxon>
        <taxon>Paenibacillus</taxon>
    </lineage>
</organism>
<sequence length="303" mass="32903">MKTYDCAIIGGGLAGLQAAIQLGRYRHEVIVVDDGEGRSKLCRCYHNLLGWPDGVSGKQLLELGRGQALKLGVEFRDARALTAAQIQDGFAIGVSDGGRIASRCLLLATGVQDRIPIKQQLMECLGLSVFVCPDCDGYEVRDQRVLVLGSGNAGAAMALTLRYWTSDIIYVNHEGAKMDDGKYEQLSASGIAYVEDRIEEIVQQDGRLQGVRLERVGYMEGSYGFTAFGGNRVHSELAVQLGVALTDNQHITTDQRTKMTSVENVWAAGDVTPHSEQAVIAMGDGSQAAIWIHKSLLRQTIDM</sequence>
<evidence type="ECO:0000256" key="2">
    <source>
        <dbReference type="ARBA" id="ARBA00011738"/>
    </source>
</evidence>
<comment type="cofactor">
    <cofactor evidence="1">
        <name>FAD</name>
        <dbReference type="ChEBI" id="CHEBI:57692"/>
    </cofactor>
</comment>
<evidence type="ECO:0000313" key="6">
    <source>
        <dbReference type="EMBL" id="CAH1209126.1"/>
    </source>
</evidence>
<dbReference type="EC" id="1.8.1.9" evidence="6"/>
<keyword evidence="7" id="KW-1185">Reference proteome</keyword>
<reference evidence="6" key="1">
    <citation type="submission" date="2022-01" db="EMBL/GenBank/DDBJ databases">
        <authorList>
            <person name="Criscuolo A."/>
        </authorList>
    </citation>
    <scope>NUCLEOTIDE SEQUENCE</scope>
    <source>
        <strain evidence="6">CIP111893</strain>
    </source>
</reference>
<dbReference type="InterPro" id="IPR023753">
    <property type="entry name" value="FAD/NAD-binding_dom"/>
</dbReference>
<feature type="domain" description="FAD/NAD(P)-binding" evidence="5">
    <location>
        <begin position="4"/>
        <end position="285"/>
    </location>
</feature>
<dbReference type="Gene3D" id="3.50.50.60">
    <property type="entry name" value="FAD/NAD(P)-binding domain"/>
    <property type="match status" value="2"/>
</dbReference>
<accession>A0ABM9CCV2</accession>
<dbReference type="SUPFAM" id="SSF51905">
    <property type="entry name" value="FAD/NAD(P)-binding domain"/>
    <property type="match status" value="1"/>
</dbReference>
<dbReference type="PRINTS" id="PR00469">
    <property type="entry name" value="PNDRDTASEII"/>
</dbReference>
<keyword evidence="4 6" id="KW-0560">Oxidoreductase</keyword>
<comment type="caution">
    <text evidence="6">The sequence shown here is derived from an EMBL/GenBank/DDBJ whole genome shotgun (WGS) entry which is preliminary data.</text>
</comment>
<dbReference type="InterPro" id="IPR050097">
    <property type="entry name" value="Ferredoxin-NADP_redctase_2"/>
</dbReference>
<dbReference type="RefSeq" id="WP_236343350.1">
    <property type="nucleotide sequence ID" value="NZ_CAKMMF010000015.1"/>
</dbReference>
<protein>
    <submittedName>
        <fullName evidence="6">Thioredoxin reductase</fullName>
        <ecNumber evidence="6">1.8.1.9</ecNumber>
    </submittedName>
</protein>
<comment type="subunit">
    <text evidence="2">Homodimer.</text>
</comment>
<dbReference type="GO" id="GO:0004791">
    <property type="term" value="F:thioredoxin-disulfide reductase (NADPH) activity"/>
    <property type="evidence" value="ECO:0007669"/>
    <property type="project" value="UniProtKB-EC"/>
</dbReference>
<proteinExistence type="predicted"/>
<evidence type="ECO:0000256" key="1">
    <source>
        <dbReference type="ARBA" id="ARBA00001974"/>
    </source>
</evidence>
<evidence type="ECO:0000259" key="5">
    <source>
        <dbReference type="Pfam" id="PF07992"/>
    </source>
</evidence>
<evidence type="ECO:0000256" key="4">
    <source>
        <dbReference type="ARBA" id="ARBA00023002"/>
    </source>
</evidence>
<keyword evidence="3" id="KW-0285">Flavoprotein</keyword>
<evidence type="ECO:0000256" key="3">
    <source>
        <dbReference type="ARBA" id="ARBA00022630"/>
    </source>
</evidence>
<dbReference type="Pfam" id="PF07992">
    <property type="entry name" value="Pyr_redox_2"/>
    <property type="match status" value="1"/>
</dbReference>
<dbReference type="EMBL" id="CAKMMF010000015">
    <property type="protein sequence ID" value="CAH1209126.1"/>
    <property type="molecule type" value="Genomic_DNA"/>
</dbReference>
<name>A0ABM9CCV2_9BACL</name>
<dbReference type="PRINTS" id="PR00368">
    <property type="entry name" value="FADPNR"/>
</dbReference>
<evidence type="ECO:0000313" key="7">
    <source>
        <dbReference type="Proteomes" id="UP000838686"/>
    </source>
</evidence>